<dbReference type="GO" id="GO:0009236">
    <property type="term" value="P:cobalamin biosynthetic process"/>
    <property type="evidence" value="ECO:0007669"/>
    <property type="project" value="UniProtKB-UniPathway"/>
</dbReference>
<evidence type="ECO:0000256" key="11">
    <source>
        <dbReference type="ARBA" id="ARBA00022679"/>
    </source>
</evidence>
<comment type="catalytic activity">
    <reaction evidence="1">
        <text>adenosylcob(III)inamide + ATP = adenosylcob(III)inamide phosphate + ADP + H(+)</text>
        <dbReference type="Rhea" id="RHEA:15769"/>
        <dbReference type="ChEBI" id="CHEBI:2480"/>
        <dbReference type="ChEBI" id="CHEBI:15378"/>
        <dbReference type="ChEBI" id="CHEBI:30616"/>
        <dbReference type="ChEBI" id="CHEBI:58502"/>
        <dbReference type="ChEBI" id="CHEBI:456216"/>
        <dbReference type="EC" id="2.7.1.156"/>
    </reaction>
</comment>
<evidence type="ECO:0000256" key="3">
    <source>
        <dbReference type="ARBA" id="ARBA00001522"/>
    </source>
</evidence>
<evidence type="ECO:0000256" key="4">
    <source>
        <dbReference type="ARBA" id="ARBA00003889"/>
    </source>
</evidence>
<keyword evidence="15" id="KW-0342">GTP-binding</keyword>
<evidence type="ECO:0000256" key="15">
    <source>
        <dbReference type="ARBA" id="ARBA00023134"/>
    </source>
</evidence>
<gene>
    <name evidence="18" type="ORF">CDL23_05655</name>
</gene>
<dbReference type="InterPro" id="IPR027417">
    <property type="entry name" value="P-loop_NTPase"/>
</dbReference>
<comment type="pathway">
    <text evidence="5">Cofactor biosynthesis; adenosylcobalamin biosynthesis; adenosylcobalamin from cob(II)yrinate a,c-diamide: step 6/7.</text>
</comment>
<keyword evidence="13 18" id="KW-0418">Kinase</keyword>
<comment type="pathway">
    <text evidence="6">Cofactor biosynthesis; adenosylcobalamin biosynthesis; adenosylcobalamin from cob(II)yrinate a,c-diamide: step 5/7.</text>
</comment>
<keyword evidence="14" id="KW-0067">ATP-binding</keyword>
<dbReference type="EC" id="2.7.1.156" evidence="8"/>
<dbReference type="RefSeq" id="WP_101883846.1">
    <property type="nucleotide sequence ID" value="NZ_CACRUU010000075.1"/>
</dbReference>
<dbReference type="PANTHER" id="PTHR34848">
    <property type="match status" value="1"/>
</dbReference>
<dbReference type="InterPro" id="IPR003203">
    <property type="entry name" value="CobU/CobP"/>
</dbReference>
<comment type="caution">
    <text evidence="18">The sequence shown here is derived from an EMBL/GenBank/DDBJ whole genome shotgun (WGS) entry which is preliminary data.</text>
</comment>
<keyword evidence="10" id="KW-0169">Cobalamin biosynthesis</keyword>
<comment type="catalytic activity">
    <reaction evidence="2">
        <text>adenosylcob(III)inamide phosphate + GTP + H(+) = adenosylcob(III)inamide-GDP + diphosphate</text>
        <dbReference type="Rhea" id="RHEA:22712"/>
        <dbReference type="ChEBI" id="CHEBI:15378"/>
        <dbReference type="ChEBI" id="CHEBI:33019"/>
        <dbReference type="ChEBI" id="CHEBI:37565"/>
        <dbReference type="ChEBI" id="CHEBI:58502"/>
        <dbReference type="ChEBI" id="CHEBI:60487"/>
        <dbReference type="EC" id="2.7.7.62"/>
    </reaction>
</comment>
<sequence length="126" mass="14119">MKMVIGGAYQGKTDYAKQAYPNFVWSDGASCDLKDIFSCSGIVHFEEFVRRWIRENKAEHATDLAEQILQENPDLIVVTAEVGYGLVPVDAFERQYREAVGRICTNLAACADRVDRVQCGIGTRIK</sequence>
<dbReference type="EC" id="2.7.7.62" evidence="9"/>
<dbReference type="Pfam" id="PF02283">
    <property type="entry name" value="CobU"/>
    <property type="match status" value="1"/>
</dbReference>
<comment type="function">
    <text evidence="4">Catalyzes ATP-dependent phosphorylation of adenosylcobinamide and addition of GMP to adenosylcobinamide phosphate.</text>
</comment>
<dbReference type="UniPathway" id="UPA00148">
    <property type="reaction ID" value="UER00236"/>
</dbReference>
<proteinExistence type="inferred from homology"/>
<evidence type="ECO:0000313" key="18">
    <source>
        <dbReference type="EMBL" id="PLT76120.1"/>
    </source>
</evidence>
<evidence type="ECO:0000256" key="6">
    <source>
        <dbReference type="ARBA" id="ARBA00005159"/>
    </source>
</evidence>
<name>A0A2N5NV19_MEDGN</name>
<evidence type="ECO:0000256" key="7">
    <source>
        <dbReference type="ARBA" id="ARBA00007490"/>
    </source>
</evidence>
<dbReference type="GO" id="GO:0005525">
    <property type="term" value="F:GTP binding"/>
    <property type="evidence" value="ECO:0007669"/>
    <property type="project" value="UniProtKB-KW"/>
</dbReference>
<dbReference type="STRING" id="33038.GCA_900067245_03037"/>
<evidence type="ECO:0000313" key="19">
    <source>
        <dbReference type="Proteomes" id="UP000235093"/>
    </source>
</evidence>
<dbReference type="AlphaFoldDB" id="A0A2N5NV19"/>
<dbReference type="GO" id="GO:0008820">
    <property type="term" value="F:cobinamide phosphate guanylyltransferase activity"/>
    <property type="evidence" value="ECO:0007669"/>
    <property type="project" value="UniProtKB-EC"/>
</dbReference>
<evidence type="ECO:0000256" key="9">
    <source>
        <dbReference type="ARBA" id="ARBA00012523"/>
    </source>
</evidence>
<comment type="similarity">
    <text evidence="7">Belongs to the CobU/CobP family.</text>
</comment>
<organism evidence="18 19">
    <name type="scientific">Mediterraneibacter gnavus</name>
    <name type="common">Ruminococcus gnavus</name>
    <dbReference type="NCBI Taxonomy" id="33038"/>
    <lineage>
        <taxon>Bacteria</taxon>
        <taxon>Bacillati</taxon>
        <taxon>Bacillota</taxon>
        <taxon>Clostridia</taxon>
        <taxon>Lachnospirales</taxon>
        <taxon>Lachnospiraceae</taxon>
        <taxon>Mediterraneibacter</taxon>
    </lineage>
</organism>
<dbReference type="Proteomes" id="UP000235093">
    <property type="component" value="Unassembled WGS sequence"/>
</dbReference>
<reference evidence="18 19" key="1">
    <citation type="journal article" date="2017" name="Genome Med.">
        <title>A novel Ruminococcus gnavus clade enriched in inflammatory bowel disease patients.</title>
        <authorList>
            <person name="Hall A.B."/>
            <person name="Yassour M."/>
            <person name="Sauk J."/>
            <person name="Garner A."/>
            <person name="Jiang X."/>
            <person name="Arthur T."/>
            <person name="Lagoudas G.K."/>
            <person name="Vatanen T."/>
            <person name="Fornelos N."/>
            <person name="Wilson R."/>
            <person name="Bertha M."/>
            <person name="Cohen M."/>
            <person name="Garber J."/>
            <person name="Khalili H."/>
            <person name="Gevers D."/>
            <person name="Ananthakrishnan A.N."/>
            <person name="Kugathasan S."/>
            <person name="Lander E.S."/>
            <person name="Blainey P."/>
            <person name="Vlamakis H."/>
            <person name="Xavier R.J."/>
            <person name="Huttenhower C."/>
        </authorList>
    </citation>
    <scope>NUCLEOTIDE SEQUENCE [LARGE SCALE GENOMIC DNA]</scope>
    <source>
        <strain evidence="18 19">RJX1125</strain>
    </source>
</reference>
<dbReference type="PANTHER" id="PTHR34848:SF1">
    <property type="entry name" value="BIFUNCTIONAL ADENOSYLCOBALAMIN BIOSYNTHESIS PROTEIN COBU"/>
    <property type="match status" value="1"/>
</dbReference>
<evidence type="ECO:0000256" key="13">
    <source>
        <dbReference type="ARBA" id="ARBA00022777"/>
    </source>
</evidence>
<keyword evidence="11" id="KW-0808">Transferase</keyword>
<evidence type="ECO:0000256" key="1">
    <source>
        <dbReference type="ARBA" id="ARBA00000312"/>
    </source>
</evidence>
<comment type="catalytic activity">
    <reaction evidence="3">
        <text>adenosylcob(III)inamide + GTP = adenosylcob(III)inamide phosphate + GDP + H(+)</text>
        <dbReference type="Rhea" id="RHEA:15765"/>
        <dbReference type="ChEBI" id="CHEBI:2480"/>
        <dbReference type="ChEBI" id="CHEBI:15378"/>
        <dbReference type="ChEBI" id="CHEBI:37565"/>
        <dbReference type="ChEBI" id="CHEBI:58189"/>
        <dbReference type="ChEBI" id="CHEBI:58502"/>
        <dbReference type="EC" id="2.7.1.156"/>
    </reaction>
</comment>
<evidence type="ECO:0000256" key="12">
    <source>
        <dbReference type="ARBA" id="ARBA00022741"/>
    </source>
</evidence>
<evidence type="ECO:0000256" key="5">
    <source>
        <dbReference type="ARBA" id="ARBA00004692"/>
    </source>
</evidence>
<dbReference type="SUPFAM" id="SSF52540">
    <property type="entry name" value="P-loop containing nucleoside triphosphate hydrolases"/>
    <property type="match status" value="1"/>
</dbReference>
<evidence type="ECO:0000256" key="8">
    <source>
        <dbReference type="ARBA" id="ARBA00012016"/>
    </source>
</evidence>
<evidence type="ECO:0000256" key="2">
    <source>
        <dbReference type="ARBA" id="ARBA00000711"/>
    </source>
</evidence>
<dbReference type="GO" id="GO:0005524">
    <property type="term" value="F:ATP binding"/>
    <property type="evidence" value="ECO:0007669"/>
    <property type="project" value="UniProtKB-KW"/>
</dbReference>
<dbReference type="Gene3D" id="3.40.50.300">
    <property type="entry name" value="P-loop containing nucleotide triphosphate hydrolases"/>
    <property type="match status" value="1"/>
</dbReference>
<evidence type="ECO:0000256" key="16">
    <source>
        <dbReference type="ARBA" id="ARBA00029570"/>
    </source>
</evidence>
<protein>
    <recommendedName>
        <fullName evidence="16">Adenosylcobinamide kinase</fullName>
        <ecNumber evidence="8">2.7.1.156</ecNumber>
        <ecNumber evidence="9">2.7.7.62</ecNumber>
    </recommendedName>
    <alternativeName>
        <fullName evidence="17">Adenosylcobinamide-phosphate guanylyltransferase</fullName>
    </alternativeName>
</protein>
<accession>A0A2N5NV19</accession>
<evidence type="ECO:0000256" key="14">
    <source>
        <dbReference type="ARBA" id="ARBA00022840"/>
    </source>
</evidence>
<keyword evidence="12" id="KW-0547">Nucleotide-binding</keyword>
<evidence type="ECO:0000256" key="17">
    <source>
        <dbReference type="ARBA" id="ARBA00030571"/>
    </source>
</evidence>
<dbReference type="EMBL" id="NIHT01000007">
    <property type="protein sequence ID" value="PLT76120.1"/>
    <property type="molecule type" value="Genomic_DNA"/>
</dbReference>
<evidence type="ECO:0000256" key="10">
    <source>
        <dbReference type="ARBA" id="ARBA00022573"/>
    </source>
</evidence>
<dbReference type="GO" id="GO:0043752">
    <property type="term" value="F:adenosylcobinamide kinase activity"/>
    <property type="evidence" value="ECO:0007669"/>
    <property type="project" value="UniProtKB-EC"/>
</dbReference>